<sequence length="174" mass="19764">MTQPAQSLPDYEILGFSYGVGTESELTILCYGIRFYITISADNFGNSKIANEYLNLLKKLKCEGSIQDDENDPMETLCFWIALTCNSQMRLFASASEIPRRQPRTLYDWFNPKTIVLIPKVVNDNTMLVDSSIPSQQLLEQLTPRVRMPPSYYTGELKIPAVQTSQILLQQNKA</sequence>
<gene>
    <name evidence="1" type="ORF">PHISCL_04330</name>
</gene>
<name>A0A3A2ZVK2_9EURO</name>
<proteinExistence type="predicted"/>
<protein>
    <submittedName>
        <fullName evidence="1">Uncharacterized protein</fullName>
    </submittedName>
</protein>
<organism evidence="1 2">
    <name type="scientific">Aspergillus sclerotialis</name>
    <dbReference type="NCBI Taxonomy" id="2070753"/>
    <lineage>
        <taxon>Eukaryota</taxon>
        <taxon>Fungi</taxon>
        <taxon>Dikarya</taxon>
        <taxon>Ascomycota</taxon>
        <taxon>Pezizomycotina</taxon>
        <taxon>Eurotiomycetes</taxon>
        <taxon>Eurotiomycetidae</taxon>
        <taxon>Eurotiales</taxon>
        <taxon>Aspergillaceae</taxon>
        <taxon>Aspergillus</taxon>
        <taxon>Aspergillus subgen. Polypaecilum</taxon>
    </lineage>
</organism>
<dbReference type="Proteomes" id="UP000266188">
    <property type="component" value="Unassembled WGS sequence"/>
</dbReference>
<dbReference type="STRING" id="2070753.A0A3A2ZVK2"/>
<evidence type="ECO:0000313" key="2">
    <source>
        <dbReference type="Proteomes" id="UP000266188"/>
    </source>
</evidence>
<reference evidence="2" key="1">
    <citation type="submission" date="2017-02" db="EMBL/GenBank/DDBJ databases">
        <authorList>
            <person name="Tafer H."/>
            <person name="Lopandic K."/>
        </authorList>
    </citation>
    <scope>NUCLEOTIDE SEQUENCE [LARGE SCALE GENOMIC DNA]</scope>
    <source>
        <strain evidence="2">CBS 366.77</strain>
    </source>
</reference>
<comment type="caution">
    <text evidence="1">The sequence shown here is derived from an EMBL/GenBank/DDBJ whole genome shotgun (WGS) entry which is preliminary data.</text>
</comment>
<dbReference type="OrthoDB" id="4062651at2759"/>
<keyword evidence="2" id="KW-1185">Reference proteome</keyword>
<evidence type="ECO:0000313" key="1">
    <source>
        <dbReference type="EMBL" id="RJE23344.1"/>
    </source>
</evidence>
<accession>A0A3A2ZVK2</accession>
<dbReference type="AlphaFoldDB" id="A0A3A2ZVK2"/>
<dbReference type="EMBL" id="MVGC01000125">
    <property type="protein sequence ID" value="RJE23344.1"/>
    <property type="molecule type" value="Genomic_DNA"/>
</dbReference>